<proteinExistence type="predicted"/>
<keyword evidence="2" id="KW-1185">Reference proteome</keyword>
<gene>
    <name evidence="1" type="ORF">GCM10022383_28390</name>
</gene>
<dbReference type="RefSeq" id="WP_344820366.1">
    <property type="nucleotide sequence ID" value="NZ_BAABCP010000002.1"/>
</dbReference>
<protein>
    <submittedName>
        <fullName evidence="1">Uncharacterized protein</fullName>
    </submittedName>
</protein>
<dbReference type="EMBL" id="BAABCP010000002">
    <property type="protein sequence ID" value="GAA3948937.1"/>
    <property type="molecule type" value="Genomic_DNA"/>
</dbReference>
<evidence type="ECO:0000313" key="2">
    <source>
        <dbReference type="Proteomes" id="UP001501591"/>
    </source>
</evidence>
<sequence length="120" mass="12997">MSTTVSYGASTFAPVQVDGWEQQRESRTVVHQLLAGGVEVTHRPAAPRTFTLTLIFPDEADAAGCADLHRTAPYLDLVSDERALVNGRYVLAEGAVVTVALDEDTRDIWVVTVEATEVDP</sequence>
<accession>A0ABP7NK23</accession>
<dbReference type="Proteomes" id="UP001501591">
    <property type="component" value="Unassembled WGS sequence"/>
</dbReference>
<comment type="caution">
    <text evidence="1">The sequence shown here is derived from an EMBL/GenBank/DDBJ whole genome shotgun (WGS) entry which is preliminary data.</text>
</comment>
<name>A0ABP7NK23_9MICO</name>
<reference evidence="2" key="1">
    <citation type="journal article" date="2019" name="Int. J. Syst. Evol. Microbiol.">
        <title>The Global Catalogue of Microorganisms (GCM) 10K type strain sequencing project: providing services to taxonomists for standard genome sequencing and annotation.</title>
        <authorList>
            <consortium name="The Broad Institute Genomics Platform"/>
            <consortium name="The Broad Institute Genome Sequencing Center for Infectious Disease"/>
            <person name="Wu L."/>
            <person name="Ma J."/>
        </authorList>
    </citation>
    <scope>NUCLEOTIDE SEQUENCE [LARGE SCALE GENOMIC DNA]</scope>
    <source>
        <strain evidence="2">JCM 17024</strain>
    </source>
</reference>
<evidence type="ECO:0000313" key="1">
    <source>
        <dbReference type="EMBL" id="GAA3948937.1"/>
    </source>
</evidence>
<organism evidence="1 2">
    <name type="scientific">Microbacterium soli</name>
    <dbReference type="NCBI Taxonomy" id="446075"/>
    <lineage>
        <taxon>Bacteria</taxon>
        <taxon>Bacillati</taxon>
        <taxon>Actinomycetota</taxon>
        <taxon>Actinomycetes</taxon>
        <taxon>Micrococcales</taxon>
        <taxon>Microbacteriaceae</taxon>
        <taxon>Microbacterium</taxon>
    </lineage>
</organism>